<evidence type="ECO:0000256" key="7">
    <source>
        <dbReference type="ARBA" id="ARBA00023136"/>
    </source>
</evidence>
<evidence type="ECO:0000256" key="3">
    <source>
        <dbReference type="ARBA" id="ARBA00022448"/>
    </source>
</evidence>
<evidence type="ECO:0000256" key="9">
    <source>
        <dbReference type="ARBA" id="ARBA00045999"/>
    </source>
</evidence>
<reference evidence="11" key="1">
    <citation type="submission" date="2020-11" db="EMBL/GenBank/DDBJ databases">
        <authorList>
            <person name="Tran Van P."/>
        </authorList>
    </citation>
    <scope>NUCLEOTIDE SEQUENCE</scope>
</reference>
<dbReference type="AlphaFoldDB" id="A0A7R9B1Y9"/>
<gene>
    <name evidence="11" type="ORF">TSIB3V08_LOCUS8806</name>
</gene>
<dbReference type="Pfam" id="PF08571">
    <property type="entry name" value="Yos1"/>
    <property type="match status" value="1"/>
</dbReference>
<name>A0A7R9B1Y9_TIMSH</name>
<keyword evidence="3" id="KW-0813">Transport</keyword>
<dbReference type="GO" id="GO:0030134">
    <property type="term" value="C:COPII-coated ER to Golgi transport vesicle"/>
    <property type="evidence" value="ECO:0007669"/>
    <property type="project" value="TreeGrafter"/>
</dbReference>
<evidence type="ECO:0000256" key="8">
    <source>
        <dbReference type="ARBA" id="ARBA00024203"/>
    </source>
</evidence>
<proteinExistence type="inferred from homology"/>
<accession>A0A7R9B1Y9</accession>
<comment type="subcellular location">
    <subcellularLocation>
        <location evidence="1">Membrane</location>
    </subcellularLocation>
</comment>
<evidence type="ECO:0000313" key="11">
    <source>
        <dbReference type="EMBL" id="CAD7264758.1"/>
    </source>
</evidence>
<comment type="similarity">
    <text evidence="8">Belongs to the YOS1 family.</text>
</comment>
<dbReference type="PANTHER" id="PTHR15858:SF0">
    <property type="entry name" value="IMMEDIATE EARLY RESPONSE 3-INTERACTING PROTEIN 1"/>
    <property type="match status" value="1"/>
</dbReference>
<organism evidence="11">
    <name type="scientific">Timema shepardi</name>
    <name type="common">Walking stick</name>
    <dbReference type="NCBI Taxonomy" id="629360"/>
    <lineage>
        <taxon>Eukaryota</taxon>
        <taxon>Metazoa</taxon>
        <taxon>Ecdysozoa</taxon>
        <taxon>Arthropoda</taxon>
        <taxon>Hexapoda</taxon>
        <taxon>Insecta</taxon>
        <taxon>Pterygota</taxon>
        <taxon>Neoptera</taxon>
        <taxon>Polyneoptera</taxon>
        <taxon>Phasmatodea</taxon>
        <taxon>Timematodea</taxon>
        <taxon>Timematoidea</taxon>
        <taxon>Timematidae</taxon>
        <taxon>Timema</taxon>
    </lineage>
</organism>
<keyword evidence="7" id="KW-0472">Membrane</keyword>
<evidence type="ECO:0000256" key="2">
    <source>
        <dbReference type="ARBA" id="ARBA00016434"/>
    </source>
</evidence>
<evidence type="ECO:0000256" key="4">
    <source>
        <dbReference type="ARBA" id="ARBA00022692"/>
    </source>
</evidence>
<dbReference type="GO" id="GO:0006888">
    <property type="term" value="P:endoplasmic reticulum to Golgi vesicle-mediated transport"/>
    <property type="evidence" value="ECO:0007669"/>
    <property type="project" value="TreeGrafter"/>
</dbReference>
<evidence type="ECO:0000256" key="10">
    <source>
        <dbReference type="SAM" id="MobiDB-lite"/>
    </source>
</evidence>
<evidence type="ECO:0000256" key="5">
    <source>
        <dbReference type="ARBA" id="ARBA00022927"/>
    </source>
</evidence>
<dbReference type="InterPro" id="IPR013880">
    <property type="entry name" value="Yos1"/>
</dbReference>
<evidence type="ECO:0000256" key="6">
    <source>
        <dbReference type="ARBA" id="ARBA00022989"/>
    </source>
</evidence>
<feature type="compositionally biased region" description="Basic and acidic residues" evidence="10">
    <location>
        <begin position="204"/>
        <end position="218"/>
    </location>
</feature>
<feature type="region of interest" description="Disordered" evidence="10">
    <location>
        <begin position="204"/>
        <end position="228"/>
    </location>
</feature>
<dbReference type="PANTHER" id="PTHR15858">
    <property type="entry name" value="IMMEDIATE EARLY RESPONSE 3-INTERACTING PROTEIN 1"/>
    <property type="match status" value="1"/>
</dbReference>
<dbReference type="EMBL" id="OC004706">
    <property type="protein sequence ID" value="CAD7264758.1"/>
    <property type="molecule type" value="Genomic_DNA"/>
</dbReference>
<keyword evidence="6" id="KW-1133">Transmembrane helix</keyword>
<keyword evidence="5" id="KW-0653">Protein transport</keyword>
<dbReference type="GO" id="GO:0005789">
    <property type="term" value="C:endoplasmic reticulum membrane"/>
    <property type="evidence" value="ECO:0007669"/>
    <property type="project" value="TreeGrafter"/>
</dbReference>
<sequence>MKIGYEKVSEIVPATLVAVEQKGIQSKPIESRVLMGAEYSGELVTDGPENMDCGVAQAVERVVGTARASAEERYKGRLNSEPQQCIDFFSLRDRHHMCGGGALVVGVTIGGEDREGLDCTNADTSVNTSRVNLMTATCAANCSTSAPNPLYSPAAPSCLKQFLRRNCLLQDAKERKVEGKRSLGRRIHILDDLEERRNFWELKEEKEDRSHPSHHKDTSQSFPECGDPLPAMKLDYDREERHREQVVACRVVLDLYDIHRCTETSHSDRFCFDHVRSFQTTVTCHLLIHSLLPLENRHVIDVRDTPAERSSATDTTDTCIHEHVLPINEPDSSHVLQFNEPDSSHVFQLNEPDSSHVLQFNEPDSSRVFQLNEPDSSRVFELNEPDSSRVFQLNEPDSSHVLQFNEPDSSRVFQLNEPDSSHVFELNEPDSSHLLQFNEPDLTHLLQLNKLDLTHLLQLNELDLTHLLQFNEPDSSRLNEPDSSHVFQLNEPDSSHVLQFNEPDSSRVFQLNEPDSSHVFELNEPDSSHVFELNEPDSSHIISSSYRKVSDPTHNLLKVKDPCLNAVRCVKCYKQLTFLQSCIRIVYLCDVTLARGVDSCIGNHVTKCRSVRIVGLDRCSLLVALVTMDTEATSHASLVRSTLGHMIANAAIKSTSQGDATYSSPMTSLVLTDSSQLTALGSYQTKLCIPMLDHMNSKNMCLAAVTSDMGWGANHNIQGFGEQPTIKSQVLHLVRSIRTVTRFPLIFLNILTIIVKLILG</sequence>
<dbReference type="GO" id="GO:0015031">
    <property type="term" value="P:protein transport"/>
    <property type="evidence" value="ECO:0007669"/>
    <property type="project" value="UniProtKB-KW"/>
</dbReference>
<protein>
    <recommendedName>
        <fullName evidence="2">Immediate early response 3-interacting protein 1</fullName>
    </recommendedName>
</protein>
<dbReference type="GO" id="GO:0000139">
    <property type="term" value="C:Golgi membrane"/>
    <property type="evidence" value="ECO:0007669"/>
    <property type="project" value="TreeGrafter"/>
</dbReference>
<comment type="function">
    <text evidence="9">Regulator of endoplasmic reticulum secretion that acts as a key determinant of brain size. Required for secretion of extracellular matrix proteins. Required for correct brain development by depositing sufficient extracellular matrix proteins for tissue integrity and the proliferation of neural progenitors. Acts as a regulator of the unfolded protein response (UPR).</text>
</comment>
<keyword evidence="4" id="KW-0812">Transmembrane</keyword>
<evidence type="ECO:0000256" key="1">
    <source>
        <dbReference type="ARBA" id="ARBA00004370"/>
    </source>
</evidence>